<dbReference type="Gene3D" id="3.30.210.10">
    <property type="entry name" value="DNA polymerase, thumb domain"/>
    <property type="match status" value="1"/>
</dbReference>
<dbReference type="Gene3D" id="1.10.150.110">
    <property type="entry name" value="DNA polymerase beta, N-terminal domain-like"/>
    <property type="match status" value="1"/>
</dbReference>
<keyword evidence="6" id="KW-0479">Metal-binding</keyword>
<evidence type="ECO:0000256" key="13">
    <source>
        <dbReference type="RuleBase" id="RU366014"/>
    </source>
</evidence>
<dbReference type="Proteomes" id="UP000594263">
    <property type="component" value="Unplaced"/>
</dbReference>
<feature type="domain" description="BRCT" evidence="15">
    <location>
        <begin position="14"/>
        <end position="109"/>
    </location>
</feature>
<keyword evidence="9 13" id="KW-0234">DNA repair</keyword>
<dbReference type="Gene3D" id="1.10.150.20">
    <property type="entry name" value="5' to 3' exonuclease, C-terminal subdomain"/>
    <property type="match status" value="1"/>
</dbReference>
<dbReference type="GO" id="GO:0006303">
    <property type="term" value="P:double-strand break repair via nonhomologous end joining"/>
    <property type="evidence" value="ECO:0007669"/>
    <property type="project" value="EnsemblPlants"/>
</dbReference>
<comment type="function">
    <text evidence="13">DNA polymerase that functions in several pathways of DNA repair. Involved in base excision repair (BER) responsible for repair of lesions that give rise to abasic (AP) sites in DNA. Also contributes to DNA double-strand break repair by non-homologous end joining and homologous recombination. Has both template-dependent and template-independent (terminal transferase) DNA polymerase activities. Has also a 5'-deoxyribose-5-phosphate lyase (dRP lyase) activity.</text>
</comment>
<dbReference type="FunFam" id="3.30.210.10:FF:000006">
    <property type="entry name" value="DNA polymerase"/>
    <property type="match status" value="1"/>
</dbReference>
<dbReference type="Gramene" id="Kaladp0071s0170.1.v1.1">
    <property type="protein sequence ID" value="Kaladp0071s0170.1.v1.1"/>
    <property type="gene ID" value="Kaladp0071s0170.v1.1"/>
</dbReference>
<dbReference type="Pfam" id="PF00533">
    <property type="entry name" value="BRCT"/>
    <property type="match status" value="1"/>
</dbReference>
<dbReference type="Pfam" id="PF10391">
    <property type="entry name" value="DNA_pol_lambd_f"/>
    <property type="match status" value="1"/>
</dbReference>
<name>A0A7N0UJP7_KALFE</name>
<dbReference type="OMA" id="QEGWITH"/>
<dbReference type="PROSITE" id="PS50172">
    <property type="entry name" value="BRCT"/>
    <property type="match status" value="1"/>
</dbReference>
<dbReference type="Pfam" id="PF14716">
    <property type="entry name" value="HHH_8"/>
    <property type="match status" value="1"/>
</dbReference>
<dbReference type="GO" id="GO:0016829">
    <property type="term" value="F:lyase activity"/>
    <property type="evidence" value="ECO:0007669"/>
    <property type="project" value="UniProtKB-KW"/>
</dbReference>
<dbReference type="InterPro" id="IPR002054">
    <property type="entry name" value="DNA-dir_DNA_pol_X"/>
</dbReference>
<dbReference type="PANTHER" id="PTHR11276:SF41">
    <property type="entry name" value="DNA POLYMERASE LAMBDA"/>
    <property type="match status" value="1"/>
</dbReference>
<dbReference type="InterPro" id="IPR010996">
    <property type="entry name" value="HHH_MUS81"/>
</dbReference>
<dbReference type="GO" id="GO:0046872">
    <property type="term" value="F:metal ion binding"/>
    <property type="evidence" value="ECO:0007669"/>
    <property type="project" value="UniProtKB-UniRule"/>
</dbReference>
<evidence type="ECO:0000256" key="5">
    <source>
        <dbReference type="ARBA" id="ARBA00022695"/>
    </source>
</evidence>
<reference evidence="16" key="1">
    <citation type="submission" date="2021-01" db="UniProtKB">
        <authorList>
            <consortium name="EnsemblPlants"/>
        </authorList>
    </citation>
    <scope>IDENTIFICATION</scope>
</reference>
<dbReference type="GO" id="GO:0010224">
    <property type="term" value="P:response to UV-B"/>
    <property type="evidence" value="ECO:0007669"/>
    <property type="project" value="EnsemblPlants"/>
</dbReference>
<evidence type="ECO:0000256" key="8">
    <source>
        <dbReference type="ARBA" id="ARBA00022932"/>
    </source>
</evidence>
<dbReference type="InterPro" id="IPR022312">
    <property type="entry name" value="DNA_pol_X"/>
</dbReference>
<feature type="region of interest" description="Disordered" evidence="14">
    <location>
        <begin position="119"/>
        <end position="213"/>
    </location>
</feature>
<dbReference type="SUPFAM" id="SSF81301">
    <property type="entry name" value="Nucleotidyltransferase"/>
    <property type="match status" value="1"/>
</dbReference>
<dbReference type="InterPro" id="IPR028207">
    <property type="entry name" value="DNA_pol_B_palm_palm"/>
</dbReference>
<evidence type="ECO:0000259" key="15">
    <source>
        <dbReference type="PROSITE" id="PS50172"/>
    </source>
</evidence>
<keyword evidence="5 13" id="KW-0548">Nucleotidyltransferase</keyword>
<dbReference type="SUPFAM" id="SSF52113">
    <property type="entry name" value="BRCT domain"/>
    <property type="match status" value="1"/>
</dbReference>
<dbReference type="Gene3D" id="3.30.460.10">
    <property type="entry name" value="Beta Polymerase, domain 2"/>
    <property type="match status" value="1"/>
</dbReference>
<dbReference type="PRINTS" id="PR00869">
    <property type="entry name" value="DNAPOLX"/>
</dbReference>
<evidence type="ECO:0000256" key="10">
    <source>
        <dbReference type="ARBA" id="ARBA00023239"/>
    </source>
</evidence>
<evidence type="ECO:0000256" key="2">
    <source>
        <dbReference type="ARBA" id="ARBA00004123"/>
    </source>
</evidence>
<organism evidence="16 17">
    <name type="scientific">Kalanchoe fedtschenkoi</name>
    <name type="common">Lavender scallops</name>
    <name type="synonym">South American air plant</name>
    <dbReference type="NCBI Taxonomy" id="63787"/>
    <lineage>
        <taxon>Eukaryota</taxon>
        <taxon>Viridiplantae</taxon>
        <taxon>Streptophyta</taxon>
        <taxon>Embryophyta</taxon>
        <taxon>Tracheophyta</taxon>
        <taxon>Spermatophyta</taxon>
        <taxon>Magnoliopsida</taxon>
        <taxon>eudicotyledons</taxon>
        <taxon>Gunneridae</taxon>
        <taxon>Pentapetalae</taxon>
        <taxon>Saxifragales</taxon>
        <taxon>Crassulaceae</taxon>
        <taxon>Kalanchoe</taxon>
    </lineage>
</organism>
<feature type="compositionally biased region" description="Low complexity" evidence="14">
    <location>
        <begin position="168"/>
        <end position="183"/>
    </location>
</feature>
<evidence type="ECO:0000256" key="1">
    <source>
        <dbReference type="ARBA" id="ARBA00001936"/>
    </source>
</evidence>
<evidence type="ECO:0000256" key="6">
    <source>
        <dbReference type="ARBA" id="ARBA00022723"/>
    </source>
</evidence>
<keyword evidence="11 13" id="KW-0539">Nucleus</keyword>
<dbReference type="PANTHER" id="PTHR11276">
    <property type="entry name" value="DNA POLYMERASE TYPE-X FAMILY MEMBER"/>
    <property type="match status" value="1"/>
</dbReference>
<evidence type="ECO:0000256" key="14">
    <source>
        <dbReference type="SAM" id="MobiDB-lite"/>
    </source>
</evidence>
<dbReference type="SUPFAM" id="SSF47802">
    <property type="entry name" value="DNA polymerase beta, N-terminal domain-like"/>
    <property type="match status" value="1"/>
</dbReference>
<dbReference type="InterPro" id="IPR001357">
    <property type="entry name" value="BRCT_dom"/>
</dbReference>
<dbReference type="AlphaFoldDB" id="A0A7N0UJP7"/>
<evidence type="ECO:0000313" key="17">
    <source>
        <dbReference type="Proteomes" id="UP000594263"/>
    </source>
</evidence>
<dbReference type="InterPro" id="IPR027421">
    <property type="entry name" value="DNA_pol_lamdba_lyase_dom_sf"/>
</dbReference>
<dbReference type="InterPro" id="IPR002008">
    <property type="entry name" value="DNA_pol_X_beta-like"/>
</dbReference>
<dbReference type="GO" id="GO:0003887">
    <property type="term" value="F:DNA-directed DNA polymerase activity"/>
    <property type="evidence" value="ECO:0007669"/>
    <property type="project" value="UniProtKB-UniRule"/>
</dbReference>
<evidence type="ECO:0000256" key="7">
    <source>
        <dbReference type="ARBA" id="ARBA00022763"/>
    </source>
</evidence>
<dbReference type="SMART" id="SM00483">
    <property type="entry name" value="POLXc"/>
    <property type="match status" value="1"/>
</dbReference>
<dbReference type="InterPro" id="IPR043519">
    <property type="entry name" value="NT_sf"/>
</dbReference>
<evidence type="ECO:0000256" key="11">
    <source>
        <dbReference type="ARBA" id="ARBA00023242"/>
    </source>
</evidence>
<dbReference type="InterPro" id="IPR018944">
    <property type="entry name" value="DNA_pol_lambd_fingers_domain"/>
</dbReference>
<dbReference type="EnsemblPlants" id="Kaladp0071s0170.1.v1.1">
    <property type="protein sequence ID" value="Kaladp0071s0170.1.v1.1"/>
    <property type="gene ID" value="Kaladp0071s0170.v1.1"/>
</dbReference>
<keyword evidence="4 13" id="KW-0808">Transferase</keyword>
<keyword evidence="8 13" id="KW-0239">DNA-directed DNA polymerase</keyword>
<dbReference type="Pfam" id="PF14792">
    <property type="entry name" value="DNA_pol_B_palm"/>
    <property type="match status" value="1"/>
</dbReference>
<dbReference type="PRINTS" id="PR00870">
    <property type="entry name" value="DNAPOLXBETA"/>
</dbReference>
<keyword evidence="7 13" id="KW-0227">DNA damage</keyword>
<dbReference type="CDD" id="cd00141">
    <property type="entry name" value="NT_POLXc"/>
    <property type="match status" value="1"/>
</dbReference>
<feature type="compositionally biased region" description="Polar residues" evidence="14">
    <location>
        <begin position="127"/>
        <end position="136"/>
    </location>
</feature>
<dbReference type="GO" id="GO:0006289">
    <property type="term" value="P:nucleotide-excision repair"/>
    <property type="evidence" value="ECO:0007669"/>
    <property type="project" value="EnsemblPlants"/>
</dbReference>
<dbReference type="GO" id="GO:0005634">
    <property type="term" value="C:nucleus"/>
    <property type="evidence" value="ECO:0007669"/>
    <property type="project" value="UniProtKB-SubCell"/>
</dbReference>
<dbReference type="InterPro" id="IPR036420">
    <property type="entry name" value="BRCT_dom_sf"/>
</dbReference>
<evidence type="ECO:0000256" key="4">
    <source>
        <dbReference type="ARBA" id="ARBA00022679"/>
    </source>
</evidence>
<evidence type="ECO:0000256" key="3">
    <source>
        <dbReference type="ARBA" id="ARBA00008323"/>
    </source>
</evidence>
<evidence type="ECO:0000256" key="9">
    <source>
        <dbReference type="ARBA" id="ARBA00023204"/>
    </source>
</evidence>
<evidence type="ECO:0000313" key="16">
    <source>
        <dbReference type="EnsemblPlants" id="Kaladp0071s0170.1.v1.1"/>
    </source>
</evidence>
<protein>
    <recommendedName>
        <fullName evidence="13">DNA polymerase</fullName>
        <ecNumber evidence="13">2.7.7.7</ecNumber>
    </recommendedName>
</protein>
<dbReference type="InterPro" id="IPR029398">
    <property type="entry name" value="PolB_thumb"/>
</dbReference>
<dbReference type="InterPro" id="IPR019843">
    <property type="entry name" value="DNA_pol-X_BS"/>
</dbReference>
<dbReference type="GO" id="GO:0006287">
    <property type="term" value="P:base-excision repair, gap-filling"/>
    <property type="evidence" value="ECO:0007669"/>
    <property type="project" value="EnsemblPlants"/>
</dbReference>
<comment type="cofactor">
    <cofactor evidence="1">
        <name>Mn(2+)</name>
        <dbReference type="ChEBI" id="CHEBI:29035"/>
    </cofactor>
</comment>
<evidence type="ECO:0000256" key="12">
    <source>
        <dbReference type="ARBA" id="ARBA00049244"/>
    </source>
</evidence>
<dbReference type="GO" id="GO:0003677">
    <property type="term" value="F:DNA binding"/>
    <property type="evidence" value="ECO:0007669"/>
    <property type="project" value="UniProtKB-UniRule"/>
</dbReference>
<sequence>MAPRTTKKRAPSPDPDGVFAGMVAYLVQSGVQARRIQIWKQRLEQMGGVVEEKLSNKVTHVFAMNLGAVFKDISDEKKLERFKGSVLSYHWLEETLRLGEKVAEDMYNLKSELEVVKDAAEGKSPKSTEGNESDGQSKSKKMKRLKEEDESFETKNVTGENARDDSSKSASPSAQSPGSPSLSIRSFDAGSDKDDREKDNSSNSSLPYKPPDLNQNITEIFGKLINIYRALGDDRRSFSYYKAIPVIEKVPFKIESADQVKDLPTIGKALKEHIQEIVTTGKLSKLEHFETDERVRTISLFGEVWGVGPATALKLYEKGHRTLDDLKNESSLTHSQQLGLRYFEDIKTRIPRHEVQEMEQLLQKTGEELLPGVSIVCGGSYRRGRPTCGDMDIIITHPDGKSHKGFLSKFVRRLKEMNFLREDLVFTTHSEEGTDSGVDTYFGLCTYPGRELRHRIDLKVYPREIYAFGLIAWTGNDVLNRRLRILADSKGYRLDDTGLFLATQSSGGKRGAKGARSLSFRTEKQVFDFLGFPWLEPHERNL</sequence>
<dbReference type="PROSITE" id="PS00522">
    <property type="entry name" value="DNA_POLYMERASE_X"/>
    <property type="match status" value="1"/>
</dbReference>
<comment type="similarity">
    <text evidence="3 13">Belongs to the DNA polymerase type-X family.</text>
</comment>
<proteinExistence type="inferred from homology"/>
<dbReference type="SUPFAM" id="SSF81585">
    <property type="entry name" value="PsbU/PolX domain-like"/>
    <property type="match status" value="1"/>
</dbReference>
<dbReference type="Gene3D" id="3.40.50.10190">
    <property type="entry name" value="BRCT domain"/>
    <property type="match status" value="1"/>
</dbReference>
<dbReference type="FunFam" id="1.10.150.20:FF:000010">
    <property type="entry name" value="DNA polymerase lambda"/>
    <property type="match status" value="1"/>
</dbReference>
<comment type="subcellular location">
    <subcellularLocation>
        <location evidence="2 13">Nucleus</location>
    </subcellularLocation>
</comment>
<accession>A0A7N0UJP7</accession>
<dbReference type="FunFam" id="1.10.150.110:FF:000006">
    <property type="entry name" value="DNA polymerase"/>
    <property type="match status" value="1"/>
</dbReference>
<dbReference type="InterPro" id="IPR037160">
    <property type="entry name" value="DNA_Pol_thumb_sf"/>
</dbReference>
<keyword evidence="17" id="KW-1185">Reference proteome</keyword>
<dbReference type="EC" id="2.7.7.7" evidence="13"/>
<dbReference type="FunFam" id="3.30.460.10:FF:000029">
    <property type="entry name" value="DNA polymerase"/>
    <property type="match status" value="1"/>
</dbReference>
<dbReference type="Pfam" id="PF14791">
    <property type="entry name" value="DNA_pol_B_thumb"/>
    <property type="match status" value="1"/>
</dbReference>
<keyword evidence="10" id="KW-0456">Lyase</keyword>
<feature type="compositionally biased region" description="Basic and acidic residues" evidence="14">
    <location>
        <begin position="190"/>
        <end position="200"/>
    </location>
</feature>
<comment type="catalytic activity">
    <reaction evidence="12 13">
        <text>DNA(n) + a 2'-deoxyribonucleoside 5'-triphosphate = DNA(n+1) + diphosphate</text>
        <dbReference type="Rhea" id="RHEA:22508"/>
        <dbReference type="Rhea" id="RHEA-COMP:17339"/>
        <dbReference type="Rhea" id="RHEA-COMP:17340"/>
        <dbReference type="ChEBI" id="CHEBI:33019"/>
        <dbReference type="ChEBI" id="CHEBI:61560"/>
        <dbReference type="ChEBI" id="CHEBI:173112"/>
        <dbReference type="EC" id="2.7.7.7"/>
    </reaction>
</comment>